<reference evidence="2" key="1">
    <citation type="submission" date="2018-08" db="EMBL/GenBank/DDBJ databases">
        <authorList>
            <person name="Grouzdev D.S."/>
            <person name="Krutkina M.S."/>
        </authorList>
    </citation>
    <scope>NUCLEOTIDE SEQUENCE [LARGE SCALE GENOMIC DNA]</scope>
    <source>
        <strain evidence="2">4-11</strain>
    </source>
</reference>
<dbReference type="InterPro" id="IPR027417">
    <property type="entry name" value="P-loop_NTPase"/>
</dbReference>
<evidence type="ECO:0000313" key="2">
    <source>
        <dbReference type="Proteomes" id="UP000264002"/>
    </source>
</evidence>
<reference evidence="1 2" key="2">
    <citation type="submission" date="2018-09" db="EMBL/GenBank/DDBJ databases">
        <title>Genome of Sphaerochaeta halotolerans strain 4-11.</title>
        <authorList>
            <person name="Nazina T.N."/>
            <person name="Sokolova D.S."/>
        </authorList>
    </citation>
    <scope>NUCLEOTIDE SEQUENCE [LARGE SCALE GENOMIC DNA]</scope>
    <source>
        <strain evidence="1 2">4-11</strain>
    </source>
</reference>
<keyword evidence="2" id="KW-1185">Reference proteome</keyword>
<name>A0A372MJ18_9SPIR</name>
<protein>
    <recommendedName>
        <fullName evidence="3">KaiC-like domain-containing protein</fullName>
    </recommendedName>
</protein>
<dbReference type="Proteomes" id="UP000264002">
    <property type="component" value="Unassembled WGS sequence"/>
</dbReference>
<dbReference type="SUPFAM" id="SSF52540">
    <property type="entry name" value="P-loop containing nucleoside triphosphate hydrolases"/>
    <property type="match status" value="1"/>
</dbReference>
<gene>
    <name evidence="1" type="ORF">DYP60_01855</name>
</gene>
<proteinExistence type="predicted"/>
<dbReference type="OrthoDB" id="368791at2"/>
<evidence type="ECO:0008006" key="3">
    <source>
        <dbReference type="Google" id="ProtNLM"/>
    </source>
</evidence>
<evidence type="ECO:0000313" key="1">
    <source>
        <dbReference type="EMBL" id="RFU95775.1"/>
    </source>
</evidence>
<accession>A0A372MJ18</accession>
<dbReference type="EMBL" id="QUWK01000002">
    <property type="protein sequence ID" value="RFU95775.1"/>
    <property type="molecule type" value="Genomic_DNA"/>
</dbReference>
<dbReference type="AlphaFoldDB" id="A0A372MJ18"/>
<sequence>MVIQELNELSPLRAFEQSLDGGLGRGNLGVLVSRHGVGKTACLVHLATDKLLRGEHVIHVSFSGNVEHVINWYKEVFREVSEGRTLDDAASVYNNILSNRVVMNFSQENVTIEKVLSSLETLIKHGSFKADAILFDGYKLTVATEDDVRKIKQFAQNMNLEVWFSVSPVRSDVVYDKYGVPNTMHKYIDLIDVLIGLIYNEERDKVVMTAVKAHEGVFEKPMGVSLDPKTMLISK</sequence>
<dbReference type="Gene3D" id="3.40.50.300">
    <property type="entry name" value="P-loop containing nucleotide triphosphate hydrolases"/>
    <property type="match status" value="1"/>
</dbReference>
<comment type="caution">
    <text evidence="1">The sequence shown here is derived from an EMBL/GenBank/DDBJ whole genome shotgun (WGS) entry which is preliminary data.</text>
</comment>
<organism evidence="1 2">
    <name type="scientific">Sphaerochaeta halotolerans</name>
    <dbReference type="NCBI Taxonomy" id="2293840"/>
    <lineage>
        <taxon>Bacteria</taxon>
        <taxon>Pseudomonadati</taxon>
        <taxon>Spirochaetota</taxon>
        <taxon>Spirochaetia</taxon>
        <taxon>Spirochaetales</taxon>
        <taxon>Sphaerochaetaceae</taxon>
        <taxon>Sphaerochaeta</taxon>
    </lineage>
</organism>
<dbReference type="RefSeq" id="WP_117329172.1">
    <property type="nucleotide sequence ID" value="NZ_QUWK01000002.1"/>
</dbReference>